<dbReference type="EMBL" id="GBRH01232621">
    <property type="protein sequence ID" value="JAD65274.1"/>
    <property type="molecule type" value="Transcribed_RNA"/>
</dbReference>
<reference evidence="2" key="1">
    <citation type="submission" date="2014-09" db="EMBL/GenBank/DDBJ databases">
        <authorList>
            <person name="Magalhaes I.L.F."/>
            <person name="Oliveira U."/>
            <person name="Santos F.R."/>
            <person name="Vidigal T.H.D.A."/>
            <person name="Brescovit A.D."/>
            <person name="Santos A.J."/>
        </authorList>
    </citation>
    <scope>NUCLEOTIDE SEQUENCE</scope>
    <source>
        <tissue evidence="2">Shoot tissue taken approximately 20 cm above the soil surface</tissue>
    </source>
</reference>
<feature type="transmembrane region" description="Helical" evidence="1">
    <location>
        <begin position="12"/>
        <end position="30"/>
    </location>
</feature>
<keyword evidence="1" id="KW-0812">Transmembrane</keyword>
<accession>A0A0A9BMS6</accession>
<dbReference type="AlphaFoldDB" id="A0A0A9BMS6"/>
<keyword evidence="1" id="KW-0472">Membrane</keyword>
<sequence>MLNLFFREGSSRALFLFVYIWKLVIQAFWFPHSVTFCSLLMRTCTVFLCFRKKSSFSNYKFLQAHCT</sequence>
<protein>
    <submittedName>
        <fullName evidence="2">Uncharacterized protein</fullName>
    </submittedName>
</protein>
<evidence type="ECO:0000256" key="1">
    <source>
        <dbReference type="SAM" id="Phobius"/>
    </source>
</evidence>
<keyword evidence="1" id="KW-1133">Transmembrane helix</keyword>
<proteinExistence type="predicted"/>
<name>A0A0A9BMS6_ARUDO</name>
<reference evidence="2" key="2">
    <citation type="journal article" date="2015" name="Data Brief">
        <title>Shoot transcriptome of the giant reed, Arundo donax.</title>
        <authorList>
            <person name="Barrero R.A."/>
            <person name="Guerrero F.D."/>
            <person name="Moolhuijzen P."/>
            <person name="Goolsby J.A."/>
            <person name="Tidwell J."/>
            <person name="Bellgard S.E."/>
            <person name="Bellgard M.I."/>
        </authorList>
    </citation>
    <scope>NUCLEOTIDE SEQUENCE</scope>
    <source>
        <tissue evidence="2">Shoot tissue taken approximately 20 cm above the soil surface</tissue>
    </source>
</reference>
<evidence type="ECO:0000313" key="2">
    <source>
        <dbReference type="EMBL" id="JAD65274.1"/>
    </source>
</evidence>
<organism evidence="2">
    <name type="scientific">Arundo donax</name>
    <name type="common">Giant reed</name>
    <name type="synonym">Donax arundinaceus</name>
    <dbReference type="NCBI Taxonomy" id="35708"/>
    <lineage>
        <taxon>Eukaryota</taxon>
        <taxon>Viridiplantae</taxon>
        <taxon>Streptophyta</taxon>
        <taxon>Embryophyta</taxon>
        <taxon>Tracheophyta</taxon>
        <taxon>Spermatophyta</taxon>
        <taxon>Magnoliopsida</taxon>
        <taxon>Liliopsida</taxon>
        <taxon>Poales</taxon>
        <taxon>Poaceae</taxon>
        <taxon>PACMAD clade</taxon>
        <taxon>Arundinoideae</taxon>
        <taxon>Arundineae</taxon>
        <taxon>Arundo</taxon>
    </lineage>
</organism>